<evidence type="ECO:0000259" key="1">
    <source>
        <dbReference type="Pfam" id="PF06605"/>
    </source>
</evidence>
<feature type="domain" description="Tail spike" evidence="1">
    <location>
        <begin position="91"/>
        <end position="320"/>
    </location>
</feature>
<dbReference type="AlphaFoldDB" id="A0A1G9BWP8"/>
<dbReference type="Gene3D" id="3.55.50.40">
    <property type="match status" value="1"/>
</dbReference>
<protein>
    <submittedName>
        <fullName evidence="2">Phage minor structural protein, N-terminal region</fullName>
    </submittedName>
</protein>
<dbReference type="OrthoDB" id="2311165at2"/>
<dbReference type="STRING" id="586411.SAMN05216187_108132"/>
<dbReference type="RefSeq" id="WP_092598540.1">
    <property type="nucleotide sequence ID" value="NZ_FNFI01000008.1"/>
</dbReference>
<name>A0A1G9BWP8_9STAP</name>
<dbReference type="EMBL" id="FNFI01000008">
    <property type="protein sequence ID" value="SDK43803.1"/>
    <property type="molecule type" value="Genomic_DNA"/>
</dbReference>
<organism evidence="2 3">
    <name type="scientific">Jeotgalicoccus aerolatus</name>
    <dbReference type="NCBI Taxonomy" id="709510"/>
    <lineage>
        <taxon>Bacteria</taxon>
        <taxon>Bacillati</taxon>
        <taxon>Bacillota</taxon>
        <taxon>Bacilli</taxon>
        <taxon>Bacillales</taxon>
        <taxon>Staphylococcaceae</taxon>
        <taxon>Jeotgalicoccus</taxon>
    </lineage>
</organism>
<dbReference type="InterPro" id="IPR010572">
    <property type="entry name" value="Tail_dom"/>
</dbReference>
<reference evidence="3" key="1">
    <citation type="submission" date="2016-10" db="EMBL/GenBank/DDBJ databases">
        <authorList>
            <person name="Varghese N."/>
            <person name="Submissions S."/>
        </authorList>
    </citation>
    <scope>NUCLEOTIDE SEQUENCE [LARGE SCALE GENOMIC DNA]</scope>
    <source>
        <strain evidence="3">CGMCC 1.8911</strain>
    </source>
</reference>
<dbReference type="Proteomes" id="UP000242700">
    <property type="component" value="Unassembled WGS sequence"/>
</dbReference>
<sequence>MLTARDYQNNEYPILAKKIVTSELNGNEDLELKIPQQKNNNLDLLTIDKLWEFDYENIIYKAVNIKKQTRGHSFNLNVRAMPLFYWEFSKSIIHENNDGSHTANSAFRTVFDGTGFNFVLVDFSPSVTIEGFGKGANRLELFKRILDRYNYEFIIQGRTVYMHHRIGNDTNFMYKYKLNASNVSSTTDASEYFTHIKGFGDFEEGEEDYFNNAKLKREYTHPLADVVGKWEGSPIVDGRITQTATMDEAMAQAVEESLAVTIEGTLHDVRKIYDIAVPVKGDRVWLHDERINLEQEIRLHKIVTTYDEKDNIIACDVTFGSQSIGERHKANINSLSKNFRDLLTGKLKLPIISLEQIGMDMINAIHAASSEIIFGDFGMKAISKTNPNHVFGVNSEGWYISQDGGRTPKTIATARGIYADALFAGTLWLTNEMNIESADGYLNVTGSNFVMRSKTNPNAYVEISPDGIIVSEGFMTIYGKDGRVVLEDGLMRGGRVANILPFHSGGYLGRDSSAEIIFNGMNWEWTGDAGYQRVHYIDDQYHGRFMDFRVAVGLAWNSPVNSARIQVNITTFDGAIVGSGNYFVRIDDDNMSWQTVRVDLQAIYGVVPDYRTVGLYAGVEITVNKSAKGLFRINRGEFNG</sequence>
<dbReference type="Pfam" id="PF06605">
    <property type="entry name" value="Prophage_tail"/>
    <property type="match status" value="1"/>
</dbReference>
<evidence type="ECO:0000313" key="3">
    <source>
        <dbReference type="Proteomes" id="UP000242700"/>
    </source>
</evidence>
<dbReference type="NCBIfam" id="TIGR01665">
    <property type="entry name" value="put_anti_recept"/>
    <property type="match status" value="1"/>
</dbReference>
<gene>
    <name evidence="2" type="ORF">SAMN05216187_108132</name>
</gene>
<evidence type="ECO:0000313" key="2">
    <source>
        <dbReference type="EMBL" id="SDK43803.1"/>
    </source>
</evidence>
<dbReference type="InterPro" id="IPR007119">
    <property type="entry name" value="Phage_tail_spike_N"/>
</dbReference>
<proteinExistence type="predicted"/>
<accession>A0A1G9BWP8</accession>